<feature type="chain" id="PRO_5040967955" evidence="3">
    <location>
        <begin position="19"/>
        <end position="449"/>
    </location>
</feature>
<keyword evidence="2" id="KW-0186">Copper</keyword>
<name>A0A9X3NP15_9ACTN</name>
<dbReference type="AlphaFoldDB" id="A0A9X3NP15"/>
<dbReference type="GO" id="GO:0005507">
    <property type="term" value="F:copper ion binding"/>
    <property type="evidence" value="ECO:0007669"/>
    <property type="project" value="InterPro"/>
</dbReference>
<dbReference type="InterPro" id="IPR008972">
    <property type="entry name" value="Cupredoxin"/>
</dbReference>
<dbReference type="EMBL" id="JAPDDP010000094">
    <property type="protein sequence ID" value="MDA0184992.1"/>
    <property type="molecule type" value="Genomic_DNA"/>
</dbReference>
<dbReference type="Pfam" id="PF00127">
    <property type="entry name" value="Copper-bind"/>
    <property type="match status" value="1"/>
</dbReference>
<organism evidence="5 6">
    <name type="scientific">Solirubrobacter phytolaccae</name>
    <dbReference type="NCBI Taxonomy" id="1404360"/>
    <lineage>
        <taxon>Bacteria</taxon>
        <taxon>Bacillati</taxon>
        <taxon>Actinomycetota</taxon>
        <taxon>Thermoleophilia</taxon>
        <taxon>Solirubrobacterales</taxon>
        <taxon>Solirubrobacteraceae</taxon>
        <taxon>Solirubrobacter</taxon>
    </lineage>
</organism>
<dbReference type="SUPFAM" id="SSF49503">
    <property type="entry name" value="Cupredoxins"/>
    <property type="match status" value="1"/>
</dbReference>
<evidence type="ECO:0000256" key="2">
    <source>
        <dbReference type="ARBA" id="ARBA00023008"/>
    </source>
</evidence>
<keyword evidence="3" id="KW-0732">Signal</keyword>
<dbReference type="Proteomes" id="UP001147653">
    <property type="component" value="Unassembled WGS sequence"/>
</dbReference>
<evidence type="ECO:0000313" key="6">
    <source>
        <dbReference type="Proteomes" id="UP001147653"/>
    </source>
</evidence>
<dbReference type="GO" id="GO:0009055">
    <property type="term" value="F:electron transfer activity"/>
    <property type="evidence" value="ECO:0007669"/>
    <property type="project" value="InterPro"/>
</dbReference>
<proteinExistence type="predicted"/>
<dbReference type="RefSeq" id="WP_270029463.1">
    <property type="nucleotide sequence ID" value="NZ_JAPDDP010000094.1"/>
</dbReference>
<sequence length="449" mass="49549">MRRALFLLATLGALAALAAPASGSVERYRLRHGPTVIGAYQTVYPRGRVHPPPIDGFITGMHARLVDRRGRPVTIRDVMLHHVFFHRARPEPTDLPCAGKHHEAFYGTGEEDQRLRLPDGYGYPVHPNDKWRMGAMLMSHTGRTLRVYIEYTVEVETRKRLTPVQAFWLRANGCEQGAGYHIRGDGAPGSSTESTSAWTAPYDLRIVAAGGHLHGGAQDLWLSEPGCGDRRLLDNRPSYAMPDHLYYRARPVLHEPGPIDTRYFTSRTGIPVRAGESVLLSARYGADRPRTVMAVMHLYVARAPVAKDTRCAPLPADATHATKPGATRSEPPWTPVPLTGLDERGRAFTILDPPWPSVALADNAEVVVDDSGFVPRRFSLRRPGTVKWRFTGSADHNVRLADGPRLIVTPVRSPGQTDSSTFTAAGRYTLFCTQHPVTMHAVVDVHEPG</sequence>
<evidence type="ECO:0000259" key="4">
    <source>
        <dbReference type="Pfam" id="PF00127"/>
    </source>
</evidence>
<accession>A0A9X3NP15</accession>
<keyword evidence="1" id="KW-0479">Metal-binding</keyword>
<evidence type="ECO:0000256" key="1">
    <source>
        <dbReference type="ARBA" id="ARBA00022723"/>
    </source>
</evidence>
<gene>
    <name evidence="5" type="ORF">OJ997_32105</name>
</gene>
<feature type="signal peptide" evidence="3">
    <location>
        <begin position="1"/>
        <end position="18"/>
    </location>
</feature>
<keyword evidence="6" id="KW-1185">Reference proteome</keyword>
<evidence type="ECO:0000313" key="5">
    <source>
        <dbReference type="EMBL" id="MDA0184992.1"/>
    </source>
</evidence>
<comment type="caution">
    <text evidence="5">The sequence shown here is derived from an EMBL/GenBank/DDBJ whole genome shotgun (WGS) entry which is preliminary data.</text>
</comment>
<protein>
    <submittedName>
        <fullName evidence="5">Plastocyanin/azurin family copper-binding protein</fullName>
    </submittedName>
</protein>
<evidence type="ECO:0000256" key="3">
    <source>
        <dbReference type="SAM" id="SignalP"/>
    </source>
</evidence>
<dbReference type="Gene3D" id="2.60.40.420">
    <property type="entry name" value="Cupredoxins - blue copper proteins"/>
    <property type="match status" value="1"/>
</dbReference>
<dbReference type="InterPro" id="IPR000923">
    <property type="entry name" value="BlueCu_1"/>
</dbReference>
<feature type="domain" description="Blue (type 1) copper" evidence="4">
    <location>
        <begin position="408"/>
        <end position="445"/>
    </location>
</feature>
<reference evidence="5" key="1">
    <citation type="submission" date="2022-10" db="EMBL/GenBank/DDBJ databases">
        <title>The WGS of Solirubrobacter phytolaccae KCTC 29190.</title>
        <authorList>
            <person name="Jiang Z."/>
        </authorList>
    </citation>
    <scope>NUCLEOTIDE SEQUENCE</scope>
    <source>
        <strain evidence="5">KCTC 29190</strain>
    </source>
</reference>